<protein>
    <submittedName>
        <fullName evidence="1">Membrane protein</fullName>
    </submittedName>
</protein>
<organism evidence="1 2">
    <name type="scientific">Mycobacterium ulcerans str. Harvey</name>
    <dbReference type="NCBI Taxonomy" id="1299332"/>
    <lineage>
        <taxon>Bacteria</taxon>
        <taxon>Bacillati</taxon>
        <taxon>Actinomycetota</taxon>
        <taxon>Actinomycetes</taxon>
        <taxon>Mycobacteriales</taxon>
        <taxon>Mycobacteriaceae</taxon>
        <taxon>Mycobacterium</taxon>
        <taxon>Mycobacterium ulcerans group</taxon>
    </lineage>
</organism>
<reference evidence="1 2" key="1">
    <citation type="submission" date="2014-01" db="EMBL/GenBank/DDBJ databases">
        <authorList>
            <person name="Dobos K."/>
            <person name="Lenaerts A."/>
            <person name="Ordway D."/>
            <person name="DeGroote M.A."/>
            <person name="Parker T."/>
            <person name="Sizemore C."/>
            <person name="Tallon L.J."/>
            <person name="Sadzewicz L.K."/>
            <person name="Sengamalay N."/>
            <person name="Fraser C.M."/>
            <person name="Hine E."/>
            <person name="Shefchek K.A."/>
            <person name="Das S.P."/>
            <person name="Tettelin H."/>
        </authorList>
    </citation>
    <scope>NUCLEOTIDE SEQUENCE [LARGE SCALE GENOMIC DNA]</scope>
    <source>
        <strain evidence="1 2">Harvey</strain>
    </source>
</reference>
<keyword evidence="2" id="KW-1185">Reference proteome</keyword>
<dbReference type="EMBL" id="JAOL01000119">
    <property type="protein sequence ID" value="EUA89639.1"/>
    <property type="molecule type" value="Genomic_DNA"/>
</dbReference>
<dbReference type="Proteomes" id="UP000020681">
    <property type="component" value="Unassembled WGS sequence"/>
</dbReference>
<gene>
    <name evidence="1" type="ORF">I551_3846</name>
</gene>
<sequence length="38" mass="4111">MGWEFGVLLILVAVLLAFLARGSFLVVPAVPWPAAPCW</sequence>
<name>A0ABN0QY14_MYCUL</name>
<evidence type="ECO:0000313" key="2">
    <source>
        <dbReference type="Proteomes" id="UP000020681"/>
    </source>
</evidence>
<accession>A0ABN0QY14</accession>
<proteinExistence type="predicted"/>
<comment type="caution">
    <text evidence="1">The sequence shown here is derived from an EMBL/GenBank/DDBJ whole genome shotgun (WGS) entry which is preliminary data.</text>
</comment>
<evidence type="ECO:0000313" key="1">
    <source>
        <dbReference type="EMBL" id="EUA89639.1"/>
    </source>
</evidence>